<feature type="signal peptide" evidence="1">
    <location>
        <begin position="1"/>
        <end position="19"/>
    </location>
</feature>
<feature type="domain" description="DUF753" evidence="2">
    <location>
        <begin position="107"/>
        <end position="181"/>
    </location>
</feature>
<proteinExistence type="predicted"/>
<dbReference type="EMBL" id="GFDF01005879">
    <property type="protein sequence ID" value="JAV08205.1"/>
    <property type="molecule type" value="Transcribed_RNA"/>
</dbReference>
<dbReference type="PANTHER" id="PTHR21721">
    <property type="entry name" value="GH09876P-RELATED"/>
    <property type="match status" value="1"/>
</dbReference>
<evidence type="ECO:0000256" key="1">
    <source>
        <dbReference type="SAM" id="SignalP"/>
    </source>
</evidence>
<feature type="chain" id="PRO_5012589277" evidence="1">
    <location>
        <begin position="20"/>
        <end position="559"/>
    </location>
</feature>
<dbReference type="PANTHER" id="PTHR21721:SF27">
    <property type="entry name" value="GH09876P"/>
    <property type="match status" value="1"/>
</dbReference>
<dbReference type="AlphaFoldDB" id="A0A1L8DPC4"/>
<evidence type="ECO:0000313" key="3">
    <source>
        <dbReference type="EMBL" id="JAV08205.1"/>
    </source>
</evidence>
<sequence length="559" mass="62414">MNKIVIVINLLVIIQSTYALSCIKCESSQHEICHFLQPKTIATECAGGLPEGTEDRCFIQFTEMGVTIRGCLSENPHLLEVCEHGTGTCRICFEDQCNIDQTMREVCSICDSITDPNCASSPFTFLHVCPFFYEYEAGGCYLHKRNDGTLERGCIVTGTTDFINLCQTGEECKVCRGQTCNTKVDFQECHVCDSENDGYLTCLRSPANSPTKVCQNYGDYCAELVVTNGKTVRDCYQELDGSISTLCPGNNCQVCFDNNCNNNIFPSDRLTCHQCTDAENCHKDMTSIGSEAYPCRNYAPNDQCYTVLDGNTVFRGCMSDRTQEQAVCEASGDLCKKCTEQGCNVEEVEVPTEPLERIWCHQCQGNGTSDCAYRQSWTKSMPCTSDLEVGRQEQCYVSRTVSGGGLDYVRGCTGDKHCDISECLVCNHWHCNWQSRAEMRCIQCSSLPNKGDYREECLEEPERVYYPSDCPLDDNYSIEDTGCYSIRLQTIVDGKSVPYVQRGCKYRMEVDSRCNDDEDKSCVICQGHLCNIHDVGLGTKLSVSGTILILLLTMLNILS</sequence>
<name>A0A1L8DPC4_9DIPT</name>
<dbReference type="InterPro" id="IPR008472">
    <property type="entry name" value="DUF753"/>
</dbReference>
<reference evidence="3" key="1">
    <citation type="submission" date="2016-12" db="EMBL/GenBank/DDBJ databases">
        <title>An insight into the sialome and mialome of the sand fly, Nyssomyia neivai.</title>
        <authorList>
            <person name="Sebastian V."/>
            <person name="Goulart T.M."/>
            <person name="Oliveira W."/>
            <person name="Calvo E."/>
            <person name="Oliveira L.F."/>
            <person name="Pinto M.C."/>
            <person name="Rosselino A.M."/>
            <person name="Ribeiro J.M."/>
        </authorList>
    </citation>
    <scope>NUCLEOTIDE SEQUENCE</scope>
</reference>
<dbReference type="Pfam" id="PF05444">
    <property type="entry name" value="DUF753"/>
    <property type="match status" value="4"/>
</dbReference>
<feature type="domain" description="DUF753" evidence="2">
    <location>
        <begin position="271"/>
        <end position="344"/>
    </location>
</feature>
<feature type="domain" description="DUF753" evidence="2">
    <location>
        <begin position="20"/>
        <end position="98"/>
    </location>
</feature>
<evidence type="ECO:0000259" key="2">
    <source>
        <dbReference type="Pfam" id="PF05444"/>
    </source>
</evidence>
<accession>A0A1L8DPC4</accession>
<feature type="domain" description="DUF753" evidence="2">
    <location>
        <begin position="187"/>
        <end position="261"/>
    </location>
</feature>
<keyword evidence="1" id="KW-0732">Signal</keyword>
<protein>
    <submittedName>
        <fullName evidence="3">Putative conserved secreted protein</fullName>
    </submittedName>
</protein>
<organism evidence="3">
    <name type="scientific">Nyssomyia neivai</name>
    <dbReference type="NCBI Taxonomy" id="330878"/>
    <lineage>
        <taxon>Eukaryota</taxon>
        <taxon>Metazoa</taxon>
        <taxon>Ecdysozoa</taxon>
        <taxon>Arthropoda</taxon>
        <taxon>Hexapoda</taxon>
        <taxon>Insecta</taxon>
        <taxon>Pterygota</taxon>
        <taxon>Neoptera</taxon>
        <taxon>Endopterygota</taxon>
        <taxon>Diptera</taxon>
        <taxon>Nematocera</taxon>
        <taxon>Psychodoidea</taxon>
        <taxon>Psychodidae</taxon>
        <taxon>Nyssomyia</taxon>
    </lineage>
</organism>